<evidence type="ECO:0000313" key="2">
    <source>
        <dbReference type="EMBL" id="MBO2989634.1"/>
    </source>
</evidence>
<dbReference type="InterPro" id="IPR043148">
    <property type="entry name" value="TagF_C"/>
</dbReference>
<protein>
    <recommendedName>
        <fullName evidence="4">Glycosyl transferase</fullName>
    </recommendedName>
</protein>
<dbReference type="Proteomes" id="UP000668403">
    <property type="component" value="Unassembled WGS sequence"/>
</dbReference>
<evidence type="ECO:0000313" key="3">
    <source>
        <dbReference type="Proteomes" id="UP000668403"/>
    </source>
</evidence>
<dbReference type="Gene3D" id="3.40.50.12580">
    <property type="match status" value="1"/>
</dbReference>
<dbReference type="AlphaFoldDB" id="A0A939QL00"/>
<keyword evidence="1" id="KW-0175">Coiled coil</keyword>
<proteinExistence type="predicted"/>
<organism evidence="2 3">
    <name type="scientific">Leucobacter tardus</name>
    <dbReference type="NCBI Taxonomy" id="501483"/>
    <lineage>
        <taxon>Bacteria</taxon>
        <taxon>Bacillati</taxon>
        <taxon>Actinomycetota</taxon>
        <taxon>Actinomycetes</taxon>
        <taxon>Micrococcales</taxon>
        <taxon>Microbacteriaceae</taxon>
        <taxon>Leucobacter</taxon>
    </lineage>
</organism>
<keyword evidence="3" id="KW-1185">Reference proteome</keyword>
<gene>
    <name evidence="2" type="ORF">J4H85_06450</name>
</gene>
<name>A0A939QL00_9MICO</name>
<dbReference type="SUPFAM" id="SSF53756">
    <property type="entry name" value="UDP-Glycosyltransferase/glycogen phosphorylase"/>
    <property type="match status" value="1"/>
</dbReference>
<dbReference type="EMBL" id="JAGFBF010000004">
    <property type="protein sequence ID" value="MBO2989634.1"/>
    <property type="molecule type" value="Genomic_DNA"/>
</dbReference>
<feature type="coiled-coil region" evidence="1">
    <location>
        <begin position="342"/>
        <end position="402"/>
    </location>
</feature>
<reference evidence="2" key="1">
    <citation type="submission" date="2021-03" db="EMBL/GenBank/DDBJ databases">
        <title>Leucobacter chromiisoli sp. nov., isolated from chromium-containing soil of chemical plant.</title>
        <authorList>
            <person name="Xu Z."/>
        </authorList>
    </citation>
    <scope>NUCLEOTIDE SEQUENCE</scope>
    <source>
        <strain evidence="2">K 70/01</strain>
    </source>
</reference>
<accession>A0A939QL00</accession>
<evidence type="ECO:0008006" key="4">
    <source>
        <dbReference type="Google" id="ProtNLM"/>
    </source>
</evidence>
<sequence>MGRQVVSLGRRAALRWRANREAQRIVARRGPLEPGTFRVGVYFADSDVNIYQMRQWYAPLRSLARRSPVLVIARDASGMRTIADESGLDVVLAPQPPDLERVLDEQPLEVILYVNQNTRNFQMLRYGRRWHVFINHGESDKVYMSTNQHKTYDRAFVAGDAARDRLSRALWDYDVDERTVAIGRPQTDHLDGTPPYPVDERTVVLYAPTWEGDRPAATYGSVRSHGVELVKRLIATGEHRVVYRPHPRTGVVDQAFGRASAEIAVLLREANRRDASAHHVFDESPQIGWQLREPDIAICDISAMVYDRLSTGKPLMITRPTSAAAEVEDDRGYLADCDWLAAADAQNIVAEIERALHDEQARDRLGHWSKHYFGDTEHGAPTARFESAVAELIERAEEYRARTSDPDRV</sequence>
<comment type="caution">
    <text evidence="2">The sequence shown here is derived from an EMBL/GenBank/DDBJ whole genome shotgun (WGS) entry which is preliminary data.</text>
</comment>
<evidence type="ECO:0000256" key="1">
    <source>
        <dbReference type="SAM" id="Coils"/>
    </source>
</evidence>